<dbReference type="PROSITE" id="PS51184">
    <property type="entry name" value="JMJC"/>
    <property type="match status" value="1"/>
</dbReference>
<dbReference type="PANTHER" id="PTHR12461:SF106">
    <property type="entry name" value="BIFUNCTIONAL PEPTIDASE AND ARGINYL-HYDROXYLASE JMJD5"/>
    <property type="match status" value="1"/>
</dbReference>
<evidence type="ECO:0000256" key="3">
    <source>
        <dbReference type="ARBA" id="ARBA00013246"/>
    </source>
</evidence>
<dbReference type="EC" id="1.14.11.27" evidence="3"/>
<dbReference type="GO" id="GO:0031648">
    <property type="term" value="P:protein destabilization"/>
    <property type="evidence" value="ECO:0007669"/>
    <property type="project" value="UniProtKB-ARBA"/>
</dbReference>
<feature type="domain" description="JmjC" evidence="19">
    <location>
        <begin position="267"/>
        <end position="403"/>
    </location>
</feature>
<evidence type="ECO:0000256" key="13">
    <source>
        <dbReference type="ARBA" id="ARBA00023306"/>
    </source>
</evidence>
<protein>
    <recommendedName>
        <fullName evidence="17">Lysine-specific demethylase 8</fullName>
        <ecNumber evidence="3">1.14.11.27</ecNumber>
    </recommendedName>
    <alternativeName>
        <fullName evidence="15">JmjC domain-containing protein 5</fullName>
    </alternativeName>
    <alternativeName>
        <fullName evidence="18">Jumonji domain-containing protein 5</fullName>
    </alternativeName>
</protein>
<dbReference type="GO" id="GO:0010468">
    <property type="term" value="P:regulation of gene expression"/>
    <property type="evidence" value="ECO:0007669"/>
    <property type="project" value="UniProtKB-ARBA"/>
</dbReference>
<evidence type="ECO:0000256" key="6">
    <source>
        <dbReference type="ARBA" id="ARBA00022964"/>
    </source>
</evidence>
<dbReference type="Gene3D" id="2.60.120.650">
    <property type="entry name" value="Cupin"/>
    <property type="match status" value="1"/>
</dbReference>
<comment type="catalytic activity">
    <reaction evidence="14">
        <text>N(6),N(6)-dimethyl-L-lysyl(36)-[histone H3] + 2 2-oxoglutarate + 2 O2 = L-lysyl(36)-[histone H3] + 2 formaldehyde + 2 succinate + 2 CO2</text>
        <dbReference type="Rhea" id="RHEA:42032"/>
        <dbReference type="Rhea" id="RHEA-COMP:9785"/>
        <dbReference type="Rhea" id="RHEA-COMP:9787"/>
        <dbReference type="ChEBI" id="CHEBI:15379"/>
        <dbReference type="ChEBI" id="CHEBI:16526"/>
        <dbReference type="ChEBI" id="CHEBI:16810"/>
        <dbReference type="ChEBI" id="CHEBI:16842"/>
        <dbReference type="ChEBI" id="CHEBI:29969"/>
        <dbReference type="ChEBI" id="CHEBI:30031"/>
        <dbReference type="ChEBI" id="CHEBI:61976"/>
        <dbReference type="EC" id="1.14.11.27"/>
    </reaction>
</comment>
<comment type="cofactor">
    <cofactor evidence="1">
        <name>Fe(2+)</name>
        <dbReference type="ChEBI" id="CHEBI:29033"/>
    </cofactor>
</comment>
<dbReference type="SMART" id="SM00558">
    <property type="entry name" value="JmjC"/>
    <property type="match status" value="1"/>
</dbReference>
<gene>
    <name evidence="20" type="ORF">KOW79_019226</name>
</gene>
<organism evidence="20 21">
    <name type="scientific">Hemibagrus wyckioides</name>
    <dbReference type="NCBI Taxonomy" id="337641"/>
    <lineage>
        <taxon>Eukaryota</taxon>
        <taxon>Metazoa</taxon>
        <taxon>Chordata</taxon>
        <taxon>Craniata</taxon>
        <taxon>Vertebrata</taxon>
        <taxon>Euteleostomi</taxon>
        <taxon>Actinopterygii</taxon>
        <taxon>Neopterygii</taxon>
        <taxon>Teleostei</taxon>
        <taxon>Ostariophysi</taxon>
        <taxon>Siluriformes</taxon>
        <taxon>Bagridae</taxon>
        <taxon>Hemibagrus</taxon>
    </lineage>
</organism>
<keyword evidence="21" id="KW-1185">Reference proteome</keyword>
<evidence type="ECO:0000256" key="7">
    <source>
        <dbReference type="ARBA" id="ARBA00023002"/>
    </source>
</evidence>
<keyword evidence="6" id="KW-0223">Dioxygenase</keyword>
<keyword evidence="12" id="KW-0539">Nucleus</keyword>
<evidence type="ECO:0000256" key="2">
    <source>
        <dbReference type="ARBA" id="ARBA00004123"/>
    </source>
</evidence>
<evidence type="ECO:0000313" key="21">
    <source>
        <dbReference type="Proteomes" id="UP000824219"/>
    </source>
</evidence>
<evidence type="ECO:0000256" key="10">
    <source>
        <dbReference type="ARBA" id="ARBA00023108"/>
    </source>
</evidence>
<evidence type="ECO:0000256" key="12">
    <source>
        <dbReference type="ARBA" id="ARBA00023242"/>
    </source>
</evidence>
<evidence type="ECO:0000256" key="15">
    <source>
        <dbReference type="ARBA" id="ARBA00049800"/>
    </source>
</evidence>
<dbReference type="EMBL" id="JAHKSW010000024">
    <property type="protein sequence ID" value="KAG7316928.1"/>
    <property type="molecule type" value="Genomic_DNA"/>
</dbReference>
<keyword evidence="13" id="KW-0131">Cell cycle</keyword>
<dbReference type="Pfam" id="PF13621">
    <property type="entry name" value="Cupin_8"/>
    <property type="match status" value="1"/>
</dbReference>
<dbReference type="FunFam" id="2.60.120.650:FF:000019">
    <property type="entry name" value="Bifunctional peptidase and arginyl-hydroxylase JMJD5"/>
    <property type="match status" value="1"/>
</dbReference>
<dbReference type="InterPro" id="IPR003347">
    <property type="entry name" value="JmjC_dom"/>
</dbReference>
<comment type="subcellular location">
    <subcellularLocation>
        <location evidence="2">Nucleus</location>
    </subcellularLocation>
</comment>
<dbReference type="GO" id="GO:0140680">
    <property type="term" value="F:histone H3K36me/H3K36me2 demethylase activity"/>
    <property type="evidence" value="ECO:0007669"/>
    <property type="project" value="UniProtKB-EC"/>
</dbReference>
<dbReference type="GO" id="GO:0003682">
    <property type="term" value="F:chromatin binding"/>
    <property type="evidence" value="ECO:0007669"/>
    <property type="project" value="UniProtKB-ARBA"/>
</dbReference>
<dbReference type="GO" id="GO:0048511">
    <property type="term" value="P:rhythmic process"/>
    <property type="evidence" value="ECO:0007669"/>
    <property type="project" value="UniProtKB-KW"/>
</dbReference>
<dbReference type="Proteomes" id="UP000824219">
    <property type="component" value="Linkage Group LG24"/>
</dbReference>
<evidence type="ECO:0000256" key="9">
    <source>
        <dbReference type="ARBA" id="ARBA00023015"/>
    </source>
</evidence>
<name>A0A9D3N5W6_9TELE</name>
<sequence>MAHVWRDVMALLPANETDFPLVFGEVVEPSVLVMLELNRKELYASSNSFCTEKAQVIIDYSWEKLNTGTWRDVDKEWRRVYSYGCLFKAVGTCQGESSRDKVQDAIKICDMGLLMGASIMDNILQRLIAFLKNKAMIPNKVVDIEQPCPKKLRKECILKPIINPGLSVQRVRCPALESFRSEFLEPKIPVILEGIIDHWPAFREHTWSIEYLQAVAGCRTVPVELGSRYTDEEWSQKLLTVNEFIDRYILGQREAATGYLAQHQLFDQVPELKEDIRIPDYCCLGEGDEDNITINAWFGPGGTISPLHQDPEENFLAQVVGSKYIRLYSTEESENLYPHQSELLYNTSQVDVENPDVVQFPDFLKASYQECVLEPGEVLFIPRQHWHYVRSLELSFSVSFWWS</sequence>
<evidence type="ECO:0000256" key="16">
    <source>
        <dbReference type="ARBA" id="ARBA00059090"/>
    </source>
</evidence>
<evidence type="ECO:0000256" key="11">
    <source>
        <dbReference type="ARBA" id="ARBA00023163"/>
    </source>
</evidence>
<dbReference type="Pfam" id="PF24472">
    <property type="entry name" value="ARM_KDM8_N"/>
    <property type="match status" value="1"/>
</dbReference>
<evidence type="ECO:0000256" key="18">
    <source>
        <dbReference type="ARBA" id="ARBA00082907"/>
    </source>
</evidence>
<comment type="function">
    <text evidence="16">Histone demethylase required for G2/M phase cell cycle progression. Specifically demethylates dimethylated 'Lys-36' (H3K36me2) of histone H3, an epigenetic repressive mark, thereby acting as a transcription activator. May play a role in the regulation of the circadian clock.</text>
</comment>
<keyword evidence="4" id="KW-0479">Metal-binding</keyword>
<reference evidence="20 21" key="1">
    <citation type="submission" date="2021-06" db="EMBL/GenBank/DDBJ databases">
        <title>Chromosome-level genome assembly of the red-tail catfish (Hemibagrus wyckioides).</title>
        <authorList>
            <person name="Shao F."/>
        </authorList>
    </citation>
    <scope>NUCLEOTIDE SEQUENCE [LARGE SCALE GENOMIC DNA]</scope>
    <source>
        <strain evidence="20">EC202008001</strain>
        <tissue evidence="20">Blood</tissue>
    </source>
</reference>
<dbReference type="SUPFAM" id="SSF51197">
    <property type="entry name" value="Clavaminate synthase-like"/>
    <property type="match status" value="1"/>
</dbReference>
<keyword evidence="11" id="KW-0804">Transcription</keyword>
<evidence type="ECO:0000256" key="4">
    <source>
        <dbReference type="ARBA" id="ARBA00022723"/>
    </source>
</evidence>
<dbReference type="AlphaFoldDB" id="A0A9D3N5W6"/>
<dbReference type="OrthoDB" id="47172at2759"/>
<dbReference type="GO" id="GO:0005634">
    <property type="term" value="C:nucleus"/>
    <property type="evidence" value="ECO:0007669"/>
    <property type="project" value="UniProtKB-SubCell"/>
</dbReference>
<keyword evidence="8" id="KW-0408">Iron</keyword>
<accession>A0A9D3N5W6</accession>
<comment type="caution">
    <text evidence="20">The sequence shown here is derived from an EMBL/GenBank/DDBJ whole genome shotgun (WGS) entry which is preliminary data.</text>
</comment>
<keyword evidence="10" id="KW-0090">Biological rhythms</keyword>
<dbReference type="PANTHER" id="PTHR12461">
    <property type="entry name" value="HYPOXIA-INDUCIBLE FACTOR 1 ALPHA INHIBITOR-RELATED"/>
    <property type="match status" value="1"/>
</dbReference>
<evidence type="ECO:0000313" key="20">
    <source>
        <dbReference type="EMBL" id="KAG7316928.1"/>
    </source>
</evidence>
<dbReference type="InterPro" id="IPR056520">
    <property type="entry name" value="ARM_KDM8_N"/>
</dbReference>
<evidence type="ECO:0000256" key="1">
    <source>
        <dbReference type="ARBA" id="ARBA00001954"/>
    </source>
</evidence>
<evidence type="ECO:0000259" key="19">
    <source>
        <dbReference type="PROSITE" id="PS51184"/>
    </source>
</evidence>
<evidence type="ECO:0000256" key="17">
    <source>
        <dbReference type="ARBA" id="ARBA00068725"/>
    </source>
</evidence>
<proteinExistence type="predicted"/>
<evidence type="ECO:0000256" key="5">
    <source>
        <dbReference type="ARBA" id="ARBA00022853"/>
    </source>
</evidence>
<keyword evidence="7" id="KW-0560">Oxidoreductase</keyword>
<dbReference type="InterPro" id="IPR041667">
    <property type="entry name" value="Cupin_8"/>
</dbReference>
<evidence type="ECO:0000256" key="14">
    <source>
        <dbReference type="ARBA" id="ARBA00047915"/>
    </source>
</evidence>
<evidence type="ECO:0000256" key="8">
    <source>
        <dbReference type="ARBA" id="ARBA00023004"/>
    </source>
</evidence>
<dbReference type="GO" id="GO:0046872">
    <property type="term" value="F:metal ion binding"/>
    <property type="evidence" value="ECO:0007669"/>
    <property type="project" value="UniProtKB-KW"/>
</dbReference>
<keyword evidence="5" id="KW-0156">Chromatin regulator</keyword>
<keyword evidence="9" id="KW-0805">Transcription regulation</keyword>